<dbReference type="InterPro" id="IPR029028">
    <property type="entry name" value="Alpha/beta_knot_MTases"/>
</dbReference>
<reference evidence="4" key="1">
    <citation type="submission" date="2021-01" db="EMBL/GenBank/DDBJ databases">
        <authorList>
            <person name="Corre E."/>
            <person name="Pelletier E."/>
            <person name="Niang G."/>
            <person name="Scheremetjew M."/>
            <person name="Finn R."/>
            <person name="Kale V."/>
            <person name="Holt S."/>
            <person name="Cochrane G."/>
            <person name="Meng A."/>
            <person name="Brown T."/>
            <person name="Cohen L."/>
        </authorList>
    </citation>
    <scope>NUCLEOTIDE SEQUENCE</scope>
    <source>
        <strain evidence="4">CCMP1381</strain>
    </source>
</reference>
<dbReference type="SUPFAM" id="SSF75217">
    <property type="entry name" value="alpha/beta knot"/>
    <property type="match status" value="1"/>
</dbReference>
<keyword evidence="1" id="KW-0489">Methyltransferase</keyword>
<sequence>MRQKNLPRLLENARQDGWRVVGTALSDDSIPLEELKPGRPTIVVLGNEGHGLRTNVRRACDVTVRIARGTRSMKQKEAAELGDLDSLNVSVSGGILLHHLLGNIPMTD</sequence>
<dbReference type="Pfam" id="PF00588">
    <property type="entry name" value="SpoU_methylase"/>
    <property type="match status" value="1"/>
</dbReference>
<dbReference type="InterPro" id="IPR029026">
    <property type="entry name" value="tRNA_m1G_MTases_N"/>
</dbReference>
<dbReference type="InterPro" id="IPR047182">
    <property type="entry name" value="MRM1"/>
</dbReference>
<protein>
    <recommendedName>
        <fullName evidence="3">tRNA/rRNA methyltransferase SpoU type domain-containing protein</fullName>
    </recommendedName>
</protein>
<keyword evidence="2" id="KW-0808">Transferase</keyword>
<organism evidence="4">
    <name type="scientific">Octactis speculum</name>
    <dbReference type="NCBI Taxonomy" id="3111310"/>
    <lineage>
        <taxon>Eukaryota</taxon>
        <taxon>Sar</taxon>
        <taxon>Stramenopiles</taxon>
        <taxon>Ochrophyta</taxon>
        <taxon>Dictyochophyceae</taxon>
        <taxon>Dictyochales</taxon>
        <taxon>Dictyochaceae</taxon>
        <taxon>Octactis</taxon>
    </lineage>
</organism>
<gene>
    <name evidence="4" type="ORF">DSPE1174_LOCUS14662</name>
</gene>
<dbReference type="EMBL" id="HBGS01028860">
    <property type="protein sequence ID" value="CAD9425405.1"/>
    <property type="molecule type" value="Transcribed_RNA"/>
</dbReference>
<feature type="domain" description="tRNA/rRNA methyltransferase SpoU type" evidence="3">
    <location>
        <begin position="3"/>
        <end position="98"/>
    </location>
</feature>
<dbReference type="PANTHER" id="PTHR46103">
    <property type="entry name" value="RRNA METHYLTRANSFERASE 1, MITOCHONDRIAL"/>
    <property type="match status" value="1"/>
</dbReference>
<dbReference type="InterPro" id="IPR001537">
    <property type="entry name" value="SpoU_MeTrfase"/>
</dbReference>
<evidence type="ECO:0000259" key="3">
    <source>
        <dbReference type="Pfam" id="PF00588"/>
    </source>
</evidence>
<evidence type="ECO:0000256" key="2">
    <source>
        <dbReference type="ARBA" id="ARBA00022679"/>
    </source>
</evidence>
<accession>A0A7S2G1E4</accession>
<evidence type="ECO:0000313" key="4">
    <source>
        <dbReference type="EMBL" id="CAD9425405.1"/>
    </source>
</evidence>
<proteinExistence type="predicted"/>
<dbReference type="GO" id="GO:0003723">
    <property type="term" value="F:RNA binding"/>
    <property type="evidence" value="ECO:0007669"/>
    <property type="project" value="InterPro"/>
</dbReference>
<dbReference type="Gene3D" id="3.40.1280.10">
    <property type="match status" value="1"/>
</dbReference>
<dbReference type="AlphaFoldDB" id="A0A7S2G1E4"/>
<evidence type="ECO:0000256" key="1">
    <source>
        <dbReference type="ARBA" id="ARBA00022603"/>
    </source>
</evidence>
<dbReference type="PANTHER" id="PTHR46103:SF1">
    <property type="entry name" value="RRNA METHYLTRANSFERASE 1, MITOCHONDRIAL"/>
    <property type="match status" value="1"/>
</dbReference>
<dbReference type="GO" id="GO:0016435">
    <property type="term" value="F:rRNA (guanine) methyltransferase activity"/>
    <property type="evidence" value="ECO:0007669"/>
    <property type="project" value="TreeGrafter"/>
</dbReference>
<name>A0A7S2G1E4_9STRA</name>